<dbReference type="PANTHER" id="PTHR35526:SF3">
    <property type="entry name" value="ANTI-SIGMA-F FACTOR RSBW"/>
    <property type="match status" value="1"/>
</dbReference>
<keyword evidence="4" id="KW-1185">Reference proteome</keyword>
<dbReference type="RefSeq" id="WP_196198148.1">
    <property type="nucleotide sequence ID" value="NZ_JADPRT010000020.1"/>
</dbReference>
<reference evidence="3" key="1">
    <citation type="submission" date="2020-11" db="EMBL/GenBank/DDBJ databases">
        <title>Isolation and identification of active actinomycetes.</title>
        <authorList>
            <person name="Yu B."/>
        </authorList>
    </citation>
    <scope>NUCLEOTIDE SEQUENCE</scope>
    <source>
        <strain evidence="3">NEAU-YB345</strain>
    </source>
</reference>
<keyword evidence="3" id="KW-0067">ATP-binding</keyword>
<dbReference type="CDD" id="cd16936">
    <property type="entry name" value="HATPase_RsbW-like"/>
    <property type="match status" value="1"/>
</dbReference>
<dbReference type="Pfam" id="PF13581">
    <property type="entry name" value="HATPase_c_2"/>
    <property type="match status" value="1"/>
</dbReference>
<keyword evidence="1" id="KW-0723">Serine/threonine-protein kinase</keyword>
<gene>
    <name evidence="3" type="ORF">I2501_34675</name>
</gene>
<keyword evidence="3" id="KW-0547">Nucleotide-binding</keyword>
<accession>A0A931BGT3</accession>
<evidence type="ECO:0000313" key="4">
    <source>
        <dbReference type="Proteomes" id="UP000657385"/>
    </source>
</evidence>
<sequence>MAAYQRKGTCMDEYTSSPRVWGLSCPGCPEEISRARRWVSEILRETPCADDAALIVSELGTNALRHTASADAGGTFQVTVTVSPGTLTVAVTDEGTKLHSPEVQQPGPDATHGRGLDIVHVLAHQVAITGDHLGRTVTAVLQIPHQEIPAQ</sequence>
<dbReference type="PANTHER" id="PTHR35526">
    <property type="entry name" value="ANTI-SIGMA-F FACTOR RSBW-RELATED"/>
    <property type="match status" value="1"/>
</dbReference>
<evidence type="ECO:0000256" key="1">
    <source>
        <dbReference type="ARBA" id="ARBA00022527"/>
    </source>
</evidence>
<evidence type="ECO:0000313" key="3">
    <source>
        <dbReference type="EMBL" id="MBF9073170.1"/>
    </source>
</evidence>
<name>A0A931BGT3_9ACTN</name>
<protein>
    <submittedName>
        <fullName evidence="3">ATP-binding protein</fullName>
    </submittedName>
</protein>
<dbReference type="GO" id="GO:0005524">
    <property type="term" value="F:ATP binding"/>
    <property type="evidence" value="ECO:0007669"/>
    <property type="project" value="UniProtKB-KW"/>
</dbReference>
<dbReference type="EMBL" id="JADPRT010000020">
    <property type="protein sequence ID" value="MBF9073170.1"/>
    <property type="molecule type" value="Genomic_DNA"/>
</dbReference>
<comment type="caution">
    <text evidence="3">The sequence shown here is derived from an EMBL/GenBank/DDBJ whole genome shotgun (WGS) entry which is preliminary data.</text>
</comment>
<dbReference type="AlphaFoldDB" id="A0A931BGT3"/>
<dbReference type="GO" id="GO:0004674">
    <property type="term" value="F:protein serine/threonine kinase activity"/>
    <property type="evidence" value="ECO:0007669"/>
    <property type="project" value="UniProtKB-KW"/>
</dbReference>
<dbReference type="Proteomes" id="UP000657385">
    <property type="component" value="Unassembled WGS sequence"/>
</dbReference>
<dbReference type="InterPro" id="IPR050267">
    <property type="entry name" value="Anti-sigma-factor_SerPK"/>
</dbReference>
<dbReference type="Gene3D" id="3.30.565.10">
    <property type="entry name" value="Histidine kinase-like ATPase, C-terminal domain"/>
    <property type="match status" value="1"/>
</dbReference>
<keyword evidence="1" id="KW-0808">Transferase</keyword>
<keyword evidence="1" id="KW-0418">Kinase</keyword>
<dbReference type="SUPFAM" id="SSF55874">
    <property type="entry name" value="ATPase domain of HSP90 chaperone/DNA topoisomerase II/histidine kinase"/>
    <property type="match status" value="1"/>
</dbReference>
<proteinExistence type="predicted"/>
<dbReference type="InterPro" id="IPR036890">
    <property type="entry name" value="HATPase_C_sf"/>
</dbReference>
<evidence type="ECO:0000259" key="2">
    <source>
        <dbReference type="Pfam" id="PF13581"/>
    </source>
</evidence>
<feature type="domain" description="Histidine kinase/HSP90-like ATPase" evidence="2">
    <location>
        <begin position="29"/>
        <end position="139"/>
    </location>
</feature>
<organism evidence="3 4">
    <name type="scientific">Streptacidiphilus fuscans</name>
    <dbReference type="NCBI Taxonomy" id="2789292"/>
    <lineage>
        <taxon>Bacteria</taxon>
        <taxon>Bacillati</taxon>
        <taxon>Actinomycetota</taxon>
        <taxon>Actinomycetes</taxon>
        <taxon>Kitasatosporales</taxon>
        <taxon>Streptomycetaceae</taxon>
        <taxon>Streptacidiphilus</taxon>
    </lineage>
</organism>
<dbReference type="InterPro" id="IPR003594">
    <property type="entry name" value="HATPase_dom"/>
</dbReference>